<dbReference type="EC" id="2.7.13.3" evidence="3"/>
<keyword evidence="11" id="KW-0902">Two-component regulatory system</keyword>
<dbReference type="GO" id="GO:0005524">
    <property type="term" value="F:ATP binding"/>
    <property type="evidence" value="ECO:0007669"/>
    <property type="project" value="UniProtKB-KW"/>
</dbReference>
<name>A0A974SMJ1_9RHOO</name>
<keyword evidence="8" id="KW-0418">Kinase</keyword>
<dbReference type="Proteomes" id="UP000663444">
    <property type="component" value="Chromosome"/>
</dbReference>
<dbReference type="InterPro" id="IPR004358">
    <property type="entry name" value="Sig_transdc_His_kin-like_C"/>
</dbReference>
<evidence type="ECO:0000256" key="9">
    <source>
        <dbReference type="ARBA" id="ARBA00022840"/>
    </source>
</evidence>
<keyword evidence="4" id="KW-0597">Phosphoprotein</keyword>
<evidence type="ECO:0000256" key="6">
    <source>
        <dbReference type="ARBA" id="ARBA00022692"/>
    </source>
</evidence>
<dbReference type="Gene3D" id="1.10.287.130">
    <property type="match status" value="1"/>
</dbReference>
<evidence type="ECO:0000259" key="14">
    <source>
        <dbReference type="PROSITE" id="PS50109"/>
    </source>
</evidence>
<feature type="transmembrane region" description="Helical" evidence="13">
    <location>
        <begin position="34"/>
        <end position="51"/>
    </location>
</feature>
<dbReference type="GO" id="GO:0005886">
    <property type="term" value="C:plasma membrane"/>
    <property type="evidence" value="ECO:0007669"/>
    <property type="project" value="TreeGrafter"/>
</dbReference>
<evidence type="ECO:0000256" key="2">
    <source>
        <dbReference type="ARBA" id="ARBA00004141"/>
    </source>
</evidence>
<keyword evidence="5" id="KW-0808">Transferase</keyword>
<dbReference type="InterPro" id="IPR003594">
    <property type="entry name" value="HATPase_dom"/>
</dbReference>
<dbReference type="PROSITE" id="PS50109">
    <property type="entry name" value="HIS_KIN"/>
    <property type="match status" value="1"/>
</dbReference>
<organism evidence="15 16">
    <name type="scientific">Azospira restricta</name>
    <dbReference type="NCBI Taxonomy" id="404405"/>
    <lineage>
        <taxon>Bacteria</taxon>
        <taxon>Pseudomonadati</taxon>
        <taxon>Pseudomonadota</taxon>
        <taxon>Betaproteobacteria</taxon>
        <taxon>Rhodocyclales</taxon>
        <taxon>Rhodocyclaceae</taxon>
        <taxon>Azospira</taxon>
    </lineage>
</organism>
<evidence type="ECO:0000256" key="12">
    <source>
        <dbReference type="ARBA" id="ARBA00023136"/>
    </source>
</evidence>
<dbReference type="InterPro" id="IPR036890">
    <property type="entry name" value="HATPase_C_sf"/>
</dbReference>
<protein>
    <recommendedName>
        <fullName evidence="3">histidine kinase</fullName>
        <ecNumber evidence="3">2.7.13.3</ecNumber>
    </recommendedName>
</protein>
<dbReference type="GO" id="GO:0000155">
    <property type="term" value="F:phosphorelay sensor kinase activity"/>
    <property type="evidence" value="ECO:0007669"/>
    <property type="project" value="InterPro"/>
</dbReference>
<evidence type="ECO:0000256" key="11">
    <source>
        <dbReference type="ARBA" id="ARBA00023012"/>
    </source>
</evidence>
<dbReference type="InterPro" id="IPR052023">
    <property type="entry name" value="Histidine_kinase_KdpD"/>
</dbReference>
<keyword evidence="9" id="KW-0067">ATP-binding</keyword>
<evidence type="ECO:0000256" key="5">
    <source>
        <dbReference type="ARBA" id="ARBA00022679"/>
    </source>
</evidence>
<feature type="domain" description="Histidine kinase" evidence="14">
    <location>
        <begin position="278"/>
        <end position="491"/>
    </location>
</feature>
<evidence type="ECO:0000256" key="7">
    <source>
        <dbReference type="ARBA" id="ARBA00022741"/>
    </source>
</evidence>
<dbReference type="PANTHER" id="PTHR45569">
    <property type="entry name" value="SENSOR PROTEIN KDPD"/>
    <property type="match status" value="1"/>
</dbReference>
<dbReference type="Gene3D" id="3.30.450.40">
    <property type="match status" value="1"/>
</dbReference>
<dbReference type="InterPro" id="IPR005467">
    <property type="entry name" value="His_kinase_dom"/>
</dbReference>
<keyword evidence="10 13" id="KW-1133">Transmembrane helix</keyword>
<dbReference type="Gene3D" id="1.20.120.620">
    <property type="entry name" value="Backbone structure of the membrane domain of e. Coli histidine kinase receptor kdpd"/>
    <property type="match status" value="1"/>
</dbReference>
<reference evidence="15" key="1">
    <citation type="submission" date="2020-11" db="EMBL/GenBank/DDBJ databases">
        <title>Azospira restricta DSM 18626 genome sequence.</title>
        <authorList>
            <person name="Moe W.M."/>
        </authorList>
    </citation>
    <scope>NUCLEOTIDE SEQUENCE</scope>
    <source>
        <strain evidence="15">DSM 18626</strain>
    </source>
</reference>
<evidence type="ECO:0000256" key="3">
    <source>
        <dbReference type="ARBA" id="ARBA00012438"/>
    </source>
</evidence>
<comment type="subcellular location">
    <subcellularLocation>
        <location evidence="2">Membrane</location>
        <topology evidence="2">Multi-pass membrane protein</topology>
    </subcellularLocation>
</comment>
<feature type="transmembrane region" description="Helical" evidence="13">
    <location>
        <begin position="83"/>
        <end position="104"/>
    </location>
</feature>
<feature type="transmembrane region" description="Helical" evidence="13">
    <location>
        <begin position="58"/>
        <end position="77"/>
    </location>
</feature>
<keyword evidence="16" id="KW-1185">Reference proteome</keyword>
<dbReference type="KEGG" id="ares:IWH25_15385"/>
<evidence type="ECO:0000313" key="15">
    <source>
        <dbReference type="EMBL" id="QRJ63116.1"/>
    </source>
</evidence>
<evidence type="ECO:0000313" key="16">
    <source>
        <dbReference type="Proteomes" id="UP000663444"/>
    </source>
</evidence>
<evidence type="ECO:0000256" key="13">
    <source>
        <dbReference type="SAM" id="Phobius"/>
    </source>
</evidence>
<dbReference type="InterPro" id="IPR025201">
    <property type="entry name" value="KdpD_TM"/>
</dbReference>
<dbReference type="CDD" id="cd00082">
    <property type="entry name" value="HisKA"/>
    <property type="match status" value="1"/>
</dbReference>
<dbReference type="PANTHER" id="PTHR45569:SF1">
    <property type="entry name" value="SENSOR PROTEIN KDPD"/>
    <property type="match status" value="1"/>
</dbReference>
<dbReference type="Pfam" id="PF02518">
    <property type="entry name" value="HATPase_c"/>
    <property type="match status" value="1"/>
</dbReference>
<evidence type="ECO:0000256" key="8">
    <source>
        <dbReference type="ARBA" id="ARBA00022777"/>
    </source>
</evidence>
<dbReference type="EMBL" id="CP064781">
    <property type="protein sequence ID" value="QRJ63116.1"/>
    <property type="molecule type" value="Genomic_DNA"/>
</dbReference>
<dbReference type="InterPro" id="IPR038318">
    <property type="entry name" value="KdpD_sf"/>
</dbReference>
<dbReference type="PRINTS" id="PR00344">
    <property type="entry name" value="BCTRLSENSOR"/>
</dbReference>
<keyword evidence="6 13" id="KW-0812">Transmembrane</keyword>
<sequence>MSYRRTWVAYAIAPALCALTTLVAFPLRGQLDKANIVMIYLLAVFVVAVRLGRGPAVLTALLSVALFDFFFVPPYISFTVADAQYLVTFGVMLAVGLITSHLAAQLGERSEAAEASAQETRVLYDLARDLGATLSYAQVAEVLDRFLANLGMHGGLLVSESLAAPDALRHHGGYLPDEYETAQARAAYRENAAVESVALGASEPSALFLPFAGTTRVRGVLVATAPASPARLRAKRPLLGAVASLVGIAIERIHFADIAQQSELDAQTEKLRSSILSSISHDLRTPLTTLVGLADSVADTRTGLPAEVRETAEIIRGQAYSMHRMVSNLLEMARLQSGRVVLNRQWQPLDEVIGSSTRLLGELLARRRLLIDLPADLPLVSFDAVLIERVFCNLLENAAKYSDDGAVIEIAAAVDDGRLEVGVCNEGSGFPAGRMEQLFELFVRGEQEAAVPGTGIGLALCRAIVGAHGGSIVAENRQGKACVRFTLPQETPPAVDGEWS</sequence>
<dbReference type="SMART" id="SM00387">
    <property type="entry name" value="HATPase_c"/>
    <property type="match status" value="1"/>
</dbReference>
<dbReference type="Gene3D" id="3.30.565.10">
    <property type="entry name" value="Histidine kinase-like ATPase, C-terminal domain"/>
    <property type="match status" value="1"/>
</dbReference>
<accession>A0A974SMJ1</accession>
<dbReference type="InterPro" id="IPR036097">
    <property type="entry name" value="HisK_dim/P_sf"/>
</dbReference>
<dbReference type="AlphaFoldDB" id="A0A974SMJ1"/>
<evidence type="ECO:0000256" key="10">
    <source>
        <dbReference type="ARBA" id="ARBA00022989"/>
    </source>
</evidence>
<dbReference type="Pfam" id="PF00512">
    <property type="entry name" value="HisKA"/>
    <property type="match status" value="1"/>
</dbReference>
<evidence type="ECO:0000256" key="4">
    <source>
        <dbReference type="ARBA" id="ARBA00022553"/>
    </source>
</evidence>
<gene>
    <name evidence="15" type="ORF">IWH25_15385</name>
</gene>
<dbReference type="InterPro" id="IPR029016">
    <property type="entry name" value="GAF-like_dom_sf"/>
</dbReference>
<keyword evidence="7" id="KW-0547">Nucleotide-binding</keyword>
<comment type="catalytic activity">
    <reaction evidence="1">
        <text>ATP + protein L-histidine = ADP + protein N-phospho-L-histidine.</text>
        <dbReference type="EC" id="2.7.13.3"/>
    </reaction>
</comment>
<dbReference type="SUPFAM" id="SSF55874">
    <property type="entry name" value="ATPase domain of HSP90 chaperone/DNA topoisomerase II/histidine kinase"/>
    <property type="match status" value="1"/>
</dbReference>
<dbReference type="Pfam" id="PF13493">
    <property type="entry name" value="DUF4118"/>
    <property type="match status" value="1"/>
</dbReference>
<keyword evidence="12 13" id="KW-0472">Membrane</keyword>
<evidence type="ECO:0000256" key="1">
    <source>
        <dbReference type="ARBA" id="ARBA00000085"/>
    </source>
</evidence>
<dbReference type="InterPro" id="IPR003661">
    <property type="entry name" value="HisK_dim/P_dom"/>
</dbReference>
<dbReference type="RefSeq" id="WP_203386645.1">
    <property type="nucleotide sequence ID" value="NZ_CP064781.1"/>
</dbReference>
<proteinExistence type="predicted"/>
<dbReference type="SMART" id="SM00388">
    <property type="entry name" value="HisKA"/>
    <property type="match status" value="1"/>
</dbReference>
<dbReference type="SUPFAM" id="SSF47384">
    <property type="entry name" value="Homodimeric domain of signal transducing histidine kinase"/>
    <property type="match status" value="1"/>
</dbReference>